<feature type="region of interest" description="Disordered" evidence="1">
    <location>
        <begin position="1"/>
        <end position="136"/>
    </location>
</feature>
<evidence type="ECO:0000313" key="2">
    <source>
        <dbReference type="EMBL" id="TGO48942.1"/>
    </source>
</evidence>
<feature type="compositionally biased region" description="Polar residues" evidence="1">
    <location>
        <begin position="84"/>
        <end position="94"/>
    </location>
</feature>
<feature type="compositionally biased region" description="Polar residues" evidence="1">
    <location>
        <begin position="119"/>
        <end position="131"/>
    </location>
</feature>
<dbReference type="Proteomes" id="UP000297527">
    <property type="component" value="Unassembled WGS sequence"/>
</dbReference>
<dbReference type="AlphaFoldDB" id="A0A4Z1HNT7"/>
<sequence length="164" mass="17726">MAHDIPKMRATTTLKKNKGNVSGKRDTLESIVDKYGSDRSSGGGSADDRSKSGNSKKPEPSAPRKGSRESSRDRLFLVERESPRSSASRTTQPVTPERRASLPKSVINALKISRHHPQNAKSPPKNTTSPPIATGDIFSPALMKLVPVANPPESFKTAGRKDKV</sequence>
<feature type="compositionally biased region" description="Basic and acidic residues" evidence="1">
    <location>
        <begin position="66"/>
        <end position="83"/>
    </location>
</feature>
<comment type="caution">
    <text evidence="2">The sequence shown here is derived from an EMBL/GenBank/DDBJ whole genome shotgun (WGS) entry which is preliminary data.</text>
</comment>
<proteinExistence type="predicted"/>
<reference evidence="2 3" key="1">
    <citation type="submission" date="2017-12" db="EMBL/GenBank/DDBJ databases">
        <title>Comparative genomics of Botrytis spp.</title>
        <authorList>
            <person name="Valero-Jimenez C.A."/>
            <person name="Tapia P."/>
            <person name="Veloso J."/>
            <person name="Silva-Moreno E."/>
            <person name="Staats M."/>
            <person name="Valdes J.H."/>
            <person name="Van Kan J.A.L."/>
        </authorList>
    </citation>
    <scope>NUCLEOTIDE SEQUENCE [LARGE SCALE GENOMIC DNA]</scope>
    <source>
        <strain evidence="2 3">MUCL11595</strain>
    </source>
</reference>
<organism evidence="2 3">
    <name type="scientific">Botryotinia convoluta</name>
    <dbReference type="NCBI Taxonomy" id="54673"/>
    <lineage>
        <taxon>Eukaryota</taxon>
        <taxon>Fungi</taxon>
        <taxon>Dikarya</taxon>
        <taxon>Ascomycota</taxon>
        <taxon>Pezizomycotina</taxon>
        <taxon>Leotiomycetes</taxon>
        <taxon>Helotiales</taxon>
        <taxon>Sclerotiniaceae</taxon>
        <taxon>Botryotinia</taxon>
    </lineage>
</organism>
<protein>
    <submittedName>
        <fullName evidence="2">Uncharacterized protein</fullName>
    </submittedName>
</protein>
<feature type="compositionally biased region" description="Basic and acidic residues" evidence="1">
    <location>
        <begin position="46"/>
        <end position="59"/>
    </location>
</feature>
<evidence type="ECO:0000313" key="3">
    <source>
        <dbReference type="Proteomes" id="UP000297527"/>
    </source>
</evidence>
<gene>
    <name evidence="2" type="ORF">BCON_0225g00180</name>
</gene>
<name>A0A4Z1HNT7_9HELO</name>
<feature type="compositionally biased region" description="Basic and acidic residues" evidence="1">
    <location>
        <begin position="23"/>
        <end position="37"/>
    </location>
</feature>
<keyword evidence="3" id="KW-1185">Reference proteome</keyword>
<accession>A0A4Z1HNT7</accession>
<evidence type="ECO:0000256" key="1">
    <source>
        <dbReference type="SAM" id="MobiDB-lite"/>
    </source>
</evidence>
<dbReference type="EMBL" id="PQXN01000224">
    <property type="protein sequence ID" value="TGO48942.1"/>
    <property type="molecule type" value="Genomic_DNA"/>
</dbReference>